<dbReference type="AlphaFoldDB" id="A0A2R6W7B4"/>
<gene>
    <name evidence="2" type="ORF">MARPO_0135s0029</name>
</gene>
<dbReference type="EMBL" id="KZ772807">
    <property type="protein sequence ID" value="PTQ29746.1"/>
    <property type="molecule type" value="Genomic_DNA"/>
</dbReference>
<evidence type="ECO:0000256" key="1">
    <source>
        <dbReference type="SAM" id="Phobius"/>
    </source>
</evidence>
<name>A0A2R6W7B4_MARPO</name>
<dbReference type="Gramene" id="Mp6g12070.1">
    <property type="protein sequence ID" value="Mp6g12070.1.cds1"/>
    <property type="gene ID" value="Mp6g12070"/>
</dbReference>
<evidence type="ECO:0000313" key="2">
    <source>
        <dbReference type="EMBL" id="PTQ29746.1"/>
    </source>
</evidence>
<accession>A0A2R6W7B4</accession>
<keyword evidence="1" id="KW-1133">Transmembrane helix</keyword>
<reference evidence="3" key="1">
    <citation type="journal article" date="2017" name="Cell">
        <title>Insights into land plant evolution garnered from the Marchantia polymorpha genome.</title>
        <authorList>
            <person name="Bowman J.L."/>
            <person name="Kohchi T."/>
            <person name="Yamato K.T."/>
            <person name="Jenkins J."/>
            <person name="Shu S."/>
            <person name="Ishizaki K."/>
            <person name="Yamaoka S."/>
            <person name="Nishihama R."/>
            <person name="Nakamura Y."/>
            <person name="Berger F."/>
            <person name="Adam C."/>
            <person name="Aki S.S."/>
            <person name="Althoff F."/>
            <person name="Araki T."/>
            <person name="Arteaga-Vazquez M.A."/>
            <person name="Balasubrmanian S."/>
            <person name="Barry K."/>
            <person name="Bauer D."/>
            <person name="Boehm C.R."/>
            <person name="Briginshaw L."/>
            <person name="Caballero-Perez J."/>
            <person name="Catarino B."/>
            <person name="Chen F."/>
            <person name="Chiyoda S."/>
            <person name="Chovatia M."/>
            <person name="Davies K.M."/>
            <person name="Delmans M."/>
            <person name="Demura T."/>
            <person name="Dierschke T."/>
            <person name="Dolan L."/>
            <person name="Dorantes-Acosta A.E."/>
            <person name="Eklund D.M."/>
            <person name="Florent S.N."/>
            <person name="Flores-Sandoval E."/>
            <person name="Fujiyama A."/>
            <person name="Fukuzawa H."/>
            <person name="Galik B."/>
            <person name="Grimanelli D."/>
            <person name="Grimwood J."/>
            <person name="Grossniklaus U."/>
            <person name="Hamada T."/>
            <person name="Haseloff J."/>
            <person name="Hetherington A.J."/>
            <person name="Higo A."/>
            <person name="Hirakawa Y."/>
            <person name="Hundley H.N."/>
            <person name="Ikeda Y."/>
            <person name="Inoue K."/>
            <person name="Inoue S.I."/>
            <person name="Ishida S."/>
            <person name="Jia Q."/>
            <person name="Kakita M."/>
            <person name="Kanazawa T."/>
            <person name="Kawai Y."/>
            <person name="Kawashima T."/>
            <person name="Kennedy M."/>
            <person name="Kinose K."/>
            <person name="Kinoshita T."/>
            <person name="Kohara Y."/>
            <person name="Koide E."/>
            <person name="Komatsu K."/>
            <person name="Kopischke S."/>
            <person name="Kubo M."/>
            <person name="Kyozuka J."/>
            <person name="Lagercrantz U."/>
            <person name="Lin S.S."/>
            <person name="Lindquist E."/>
            <person name="Lipzen A.M."/>
            <person name="Lu C.W."/>
            <person name="De Luna E."/>
            <person name="Martienssen R.A."/>
            <person name="Minamino N."/>
            <person name="Mizutani M."/>
            <person name="Mizutani M."/>
            <person name="Mochizuki N."/>
            <person name="Monte I."/>
            <person name="Mosher R."/>
            <person name="Nagasaki H."/>
            <person name="Nakagami H."/>
            <person name="Naramoto S."/>
            <person name="Nishitani K."/>
            <person name="Ohtani M."/>
            <person name="Okamoto T."/>
            <person name="Okumura M."/>
            <person name="Phillips J."/>
            <person name="Pollak B."/>
            <person name="Reinders A."/>
            <person name="Rovekamp M."/>
            <person name="Sano R."/>
            <person name="Sawa S."/>
            <person name="Schmid M.W."/>
            <person name="Shirakawa M."/>
            <person name="Solano R."/>
            <person name="Spunde A."/>
            <person name="Suetsugu N."/>
            <person name="Sugano S."/>
            <person name="Sugiyama A."/>
            <person name="Sun R."/>
            <person name="Suzuki Y."/>
            <person name="Takenaka M."/>
            <person name="Takezawa D."/>
            <person name="Tomogane H."/>
            <person name="Tsuzuki M."/>
            <person name="Ueda T."/>
            <person name="Umeda M."/>
            <person name="Ward J.M."/>
            <person name="Watanabe Y."/>
            <person name="Yazaki K."/>
            <person name="Yokoyama R."/>
            <person name="Yoshitake Y."/>
            <person name="Yotsui I."/>
            <person name="Zachgo S."/>
            <person name="Schmutz J."/>
        </authorList>
    </citation>
    <scope>NUCLEOTIDE SEQUENCE [LARGE SCALE GENOMIC DNA]</scope>
    <source>
        <strain evidence="3">Tak-1</strain>
    </source>
</reference>
<feature type="transmembrane region" description="Helical" evidence="1">
    <location>
        <begin position="71"/>
        <end position="96"/>
    </location>
</feature>
<proteinExistence type="predicted"/>
<keyword evidence="1" id="KW-0472">Membrane</keyword>
<keyword evidence="1" id="KW-0812">Transmembrane</keyword>
<evidence type="ECO:0000313" key="3">
    <source>
        <dbReference type="Proteomes" id="UP000244005"/>
    </source>
</evidence>
<organism evidence="2 3">
    <name type="scientific">Marchantia polymorpha</name>
    <name type="common">Common liverwort</name>
    <name type="synonym">Marchantia aquatica</name>
    <dbReference type="NCBI Taxonomy" id="3197"/>
    <lineage>
        <taxon>Eukaryota</taxon>
        <taxon>Viridiplantae</taxon>
        <taxon>Streptophyta</taxon>
        <taxon>Embryophyta</taxon>
        <taxon>Marchantiophyta</taxon>
        <taxon>Marchantiopsida</taxon>
        <taxon>Marchantiidae</taxon>
        <taxon>Marchantiales</taxon>
        <taxon>Marchantiaceae</taxon>
        <taxon>Marchantia</taxon>
    </lineage>
</organism>
<sequence length="103" mass="11102">MELGLGVDFDGCRIVHVRRIVSERCPLEEYKGTTCASRNGLAMIFPSSGLLLPSFPPSLCVPLCSVLGSSAYFSSGIMGTVVLILTYFGLHFVTLVRTEASKN</sequence>
<dbReference type="Proteomes" id="UP000244005">
    <property type="component" value="Unassembled WGS sequence"/>
</dbReference>
<protein>
    <submittedName>
        <fullName evidence="2">Uncharacterized protein</fullName>
    </submittedName>
</protein>
<keyword evidence="3" id="KW-1185">Reference proteome</keyword>